<proteinExistence type="predicted"/>
<protein>
    <submittedName>
        <fullName evidence="3">ABC transporter substrate-binding protein</fullName>
    </submittedName>
</protein>
<organism evidence="3 4">
    <name type="scientific">Candidatus Coprovicinus avistercoris</name>
    <dbReference type="NCBI Taxonomy" id="2840754"/>
    <lineage>
        <taxon>Bacteria</taxon>
        <taxon>Bacillati</taxon>
        <taxon>Actinomycetota</taxon>
        <taxon>Coriobacteriia</taxon>
        <taxon>Coriobacteriales</taxon>
        <taxon>Coriobacteriaceae</taxon>
        <taxon>Coriobacteriaceae incertae sedis</taxon>
        <taxon>Candidatus Coprovicinus</taxon>
    </lineage>
</organism>
<gene>
    <name evidence="3" type="ORF">IAD17_04030</name>
</gene>
<dbReference type="Gene3D" id="3.40.190.10">
    <property type="entry name" value="Periplasmic binding protein-like II"/>
    <property type="match status" value="2"/>
</dbReference>
<dbReference type="InterPro" id="IPR015168">
    <property type="entry name" value="SsuA/THI5"/>
</dbReference>
<keyword evidence="1" id="KW-0732">Signal</keyword>
<accession>A0A9D1HZB9</accession>
<feature type="chain" id="PRO_5039217226" evidence="1">
    <location>
        <begin position="34"/>
        <end position="343"/>
    </location>
</feature>
<dbReference type="PANTHER" id="PTHR31528:SF3">
    <property type="entry name" value="THIAMINE BIOSYNTHESIS PROTEIN HI_0357-RELATED"/>
    <property type="match status" value="1"/>
</dbReference>
<dbReference type="Pfam" id="PF09084">
    <property type="entry name" value="NMT1"/>
    <property type="match status" value="1"/>
</dbReference>
<dbReference type="PROSITE" id="PS51257">
    <property type="entry name" value="PROKAR_LIPOPROTEIN"/>
    <property type="match status" value="1"/>
</dbReference>
<dbReference type="InterPro" id="IPR027939">
    <property type="entry name" value="NMT1/THI5"/>
</dbReference>
<feature type="domain" description="SsuA/THI5-like" evidence="2">
    <location>
        <begin position="55"/>
        <end position="271"/>
    </location>
</feature>
<evidence type="ECO:0000313" key="4">
    <source>
        <dbReference type="Proteomes" id="UP000824078"/>
    </source>
</evidence>
<dbReference type="PROSITE" id="PS51318">
    <property type="entry name" value="TAT"/>
    <property type="match status" value="1"/>
</dbReference>
<dbReference type="InterPro" id="IPR006311">
    <property type="entry name" value="TAT_signal"/>
</dbReference>
<evidence type="ECO:0000259" key="2">
    <source>
        <dbReference type="Pfam" id="PF09084"/>
    </source>
</evidence>
<evidence type="ECO:0000256" key="1">
    <source>
        <dbReference type="SAM" id="SignalP"/>
    </source>
</evidence>
<name>A0A9D1HZB9_9ACTN</name>
<reference evidence="3" key="1">
    <citation type="submission" date="2020-10" db="EMBL/GenBank/DDBJ databases">
        <authorList>
            <person name="Gilroy R."/>
        </authorList>
    </citation>
    <scope>NUCLEOTIDE SEQUENCE</scope>
    <source>
        <strain evidence="3">ChiHjej12B11-29160</strain>
    </source>
</reference>
<reference evidence="3" key="2">
    <citation type="journal article" date="2021" name="PeerJ">
        <title>Extensive microbial diversity within the chicken gut microbiome revealed by metagenomics and culture.</title>
        <authorList>
            <person name="Gilroy R."/>
            <person name="Ravi A."/>
            <person name="Getino M."/>
            <person name="Pursley I."/>
            <person name="Horton D.L."/>
            <person name="Alikhan N.F."/>
            <person name="Baker D."/>
            <person name="Gharbi K."/>
            <person name="Hall N."/>
            <person name="Watson M."/>
            <person name="Adriaenssens E.M."/>
            <person name="Foster-Nyarko E."/>
            <person name="Jarju S."/>
            <person name="Secka A."/>
            <person name="Antonio M."/>
            <person name="Oren A."/>
            <person name="Chaudhuri R.R."/>
            <person name="La Ragione R."/>
            <person name="Hildebrand F."/>
            <person name="Pallen M.J."/>
        </authorList>
    </citation>
    <scope>NUCLEOTIDE SEQUENCE</scope>
    <source>
        <strain evidence="3">ChiHjej12B11-29160</strain>
    </source>
</reference>
<dbReference type="EMBL" id="DVMQ01000014">
    <property type="protein sequence ID" value="HIU24070.1"/>
    <property type="molecule type" value="Genomic_DNA"/>
</dbReference>
<evidence type="ECO:0000313" key="3">
    <source>
        <dbReference type="EMBL" id="HIU24070.1"/>
    </source>
</evidence>
<dbReference type="SUPFAM" id="SSF53850">
    <property type="entry name" value="Periplasmic binding protein-like II"/>
    <property type="match status" value="1"/>
</dbReference>
<dbReference type="Proteomes" id="UP000824078">
    <property type="component" value="Unassembled WGS sequence"/>
</dbReference>
<feature type="signal peptide" evidence="1">
    <location>
        <begin position="1"/>
        <end position="33"/>
    </location>
</feature>
<sequence length="343" mass="37567">MSNKGMLSRSLSRRKFVAGAAGAAALAGTAALAGCSDAAAGDATHITFCLDYTPNTNHTGIYVAQQSGYFTDEGLEVEIVQPAEDTAEAMIGSGQAQMGVSYQDYIANSLASDNPLPIQAVAAVIQHNTSGIMSRAEDGITRPRDMEGFRYATWDMPVEQATIKYVVEKDGGDYSRVQLVPSTAQDEVSGLRADMFDTVWAYEAWGVQNAVVQDYPCNYFSFISIDDVFDYYTPVIAANNDFCAENPEVVKAFLRAVKKGYEFAISNPDDAAQQLLDAVPELDEALVRQSQQYLTGQYQADAASWGVIDAERWSRFYQWLNDNNLVENQLDVNAGWSMDYLEA</sequence>
<dbReference type="AlphaFoldDB" id="A0A9D1HZB9"/>
<dbReference type="PANTHER" id="PTHR31528">
    <property type="entry name" value="4-AMINO-5-HYDROXYMETHYL-2-METHYLPYRIMIDINE PHOSPHATE SYNTHASE THI11-RELATED"/>
    <property type="match status" value="1"/>
</dbReference>
<comment type="caution">
    <text evidence="3">The sequence shown here is derived from an EMBL/GenBank/DDBJ whole genome shotgun (WGS) entry which is preliminary data.</text>
</comment>
<dbReference type="GO" id="GO:0009228">
    <property type="term" value="P:thiamine biosynthetic process"/>
    <property type="evidence" value="ECO:0007669"/>
    <property type="project" value="InterPro"/>
</dbReference>